<dbReference type="Proteomes" id="UP000727962">
    <property type="component" value="Unassembled WGS sequence"/>
</dbReference>
<evidence type="ECO:0000313" key="2">
    <source>
        <dbReference type="EMBL" id="MBI1757510.1"/>
    </source>
</evidence>
<dbReference type="Pfam" id="PF13302">
    <property type="entry name" value="Acetyltransf_3"/>
    <property type="match status" value="1"/>
</dbReference>
<protein>
    <submittedName>
        <fullName evidence="2">GNAT family N-acetyltransferase</fullName>
    </submittedName>
</protein>
<comment type="caution">
    <text evidence="2">The sequence shown here is derived from an EMBL/GenBank/DDBJ whole genome shotgun (WGS) entry which is preliminary data.</text>
</comment>
<dbReference type="PANTHER" id="PTHR43415">
    <property type="entry name" value="SPERMIDINE N(1)-ACETYLTRANSFERASE"/>
    <property type="match status" value="1"/>
</dbReference>
<dbReference type="Gene3D" id="3.40.630.30">
    <property type="match status" value="1"/>
</dbReference>
<reference evidence="2" key="1">
    <citation type="submission" date="2020-07" db="EMBL/GenBank/DDBJ databases">
        <title>Huge and variable diversity of episymbiotic CPR bacteria and DPANN archaea in groundwater ecosystems.</title>
        <authorList>
            <person name="He C.Y."/>
            <person name="Keren R."/>
            <person name="Whittaker M."/>
            <person name="Farag I.F."/>
            <person name="Doudna J."/>
            <person name="Cate J.H.D."/>
            <person name="Banfield J.F."/>
        </authorList>
    </citation>
    <scope>NUCLEOTIDE SEQUENCE</scope>
    <source>
        <strain evidence="2">NC_groundwater_17_Pr7_B-0.1um_64_12</strain>
    </source>
</reference>
<dbReference type="AlphaFoldDB" id="A0A931LZA2"/>
<accession>A0A931LZA2</accession>
<name>A0A931LZA2_FIMGI</name>
<dbReference type="InterPro" id="IPR000182">
    <property type="entry name" value="GNAT_dom"/>
</dbReference>
<sequence>MTDASLPLLLYARRFRRIAELTMREIPRPVTRKTLPGPSKHRLSHWQSKGLIMRVRYNPRMVRGWEGEKVRLVPIDMDRHLDNAVTWMNDPNTSAHLLMGDFPITRLAEREYFEAHSKGSKEDVMFAMETLDGRHIGFCGIHRIDFRHGTAITGQVIGDPNEWGKGYGSDAAKVRARYAFEVLNLRLLLSEVFEDNERSLRTLEKVGYVEYGRCPKKYWVRGRYVDSILVALDRDRWLSLNP</sequence>
<dbReference type="GO" id="GO:0016747">
    <property type="term" value="F:acyltransferase activity, transferring groups other than amino-acyl groups"/>
    <property type="evidence" value="ECO:0007669"/>
    <property type="project" value="InterPro"/>
</dbReference>
<evidence type="ECO:0000259" key="1">
    <source>
        <dbReference type="PROSITE" id="PS51186"/>
    </source>
</evidence>
<proteinExistence type="predicted"/>
<dbReference type="EMBL" id="JACOSL010000064">
    <property type="protein sequence ID" value="MBI1757510.1"/>
    <property type="molecule type" value="Genomic_DNA"/>
</dbReference>
<gene>
    <name evidence="2" type="ORF">HYR64_10435</name>
</gene>
<dbReference type="PROSITE" id="PS51186">
    <property type="entry name" value="GNAT"/>
    <property type="match status" value="1"/>
</dbReference>
<dbReference type="PANTHER" id="PTHR43415:SF3">
    <property type="entry name" value="GNAT-FAMILY ACETYLTRANSFERASE"/>
    <property type="match status" value="1"/>
</dbReference>
<evidence type="ECO:0000313" key="3">
    <source>
        <dbReference type="Proteomes" id="UP000727962"/>
    </source>
</evidence>
<organism evidence="2 3">
    <name type="scientific">Fimbriimonas ginsengisoli</name>
    <dbReference type="NCBI Taxonomy" id="1005039"/>
    <lineage>
        <taxon>Bacteria</taxon>
        <taxon>Bacillati</taxon>
        <taxon>Armatimonadota</taxon>
        <taxon>Fimbriimonadia</taxon>
        <taxon>Fimbriimonadales</taxon>
        <taxon>Fimbriimonadaceae</taxon>
        <taxon>Fimbriimonas</taxon>
    </lineage>
</organism>
<dbReference type="SUPFAM" id="SSF55729">
    <property type="entry name" value="Acyl-CoA N-acyltransferases (Nat)"/>
    <property type="match status" value="1"/>
</dbReference>
<dbReference type="InterPro" id="IPR016181">
    <property type="entry name" value="Acyl_CoA_acyltransferase"/>
</dbReference>
<feature type="domain" description="N-acetyltransferase" evidence="1">
    <location>
        <begin position="70"/>
        <end position="235"/>
    </location>
</feature>